<dbReference type="InterPro" id="IPR002053">
    <property type="entry name" value="Glyco_hydro_25"/>
</dbReference>
<proteinExistence type="inferred from homology"/>
<keyword evidence="3" id="KW-1185">Reference proteome</keyword>
<dbReference type="PANTHER" id="PTHR34135:SF1">
    <property type="entry name" value="GLYCOSYL HYDROLASE FAMILY 25"/>
    <property type="match status" value="1"/>
</dbReference>
<dbReference type="Proteomes" id="UP001372526">
    <property type="component" value="Unassembled WGS sequence"/>
</dbReference>
<dbReference type="SUPFAM" id="SSF51445">
    <property type="entry name" value="(Trans)glycosidases"/>
    <property type="match status" value="1"/>
</dbReference>
<name>A0ABU8FJ84_9BACI</name>
<dbReference type="Gene3D" id="2.30.30.40">
    <property type="entry name" value="SH3 Domains"/>
    <property type="match status" value="1"/>
</dbReference>
<evidence type="ECO:0000313" key="3">
    <source>
        <dbReference type="Proteomes" id="UP001372526"/>
    </source>
</evidence>
<dbReference type="InterPro" id="IPR017853">
    <property type="entry name" value="GH"/>
</dbReference>
<evidence type="ECO:0000313" key="2">
    <source>
        <dbReference type="EMBL" id="MEI4801725.1"/>
    </source>
</evidence>
<organism evidence="2 3">
    <name type="scientific">Bacillus bruguierae</name>
    <dbReference type="NCBI Taxonomy" id="3127667"/>
    <lineage>
        <taxon>Bacteria</taxon>
        <taxon>Bacillati</taxon>
        <taxon>Bacillota</taxon>
        <taxon>Bacilli</taxon>
        <taxon>Bacillales</taxon>
        <taxon>Bacillaceae</taxon>
        <taxon>Bacillus</taxon>
    </lineage>
</organism>
<protein>
    <submittedName>
        <fullName evidence="2">GH25 family lysozyme</fullName>
    </submittedName>
</protein>
<accession>A0ABU8FJ84</accession>
<gene>
    <name evidence="2" type="ORF">WAZ07_10360</name>
</gene>
<dbReference type="Gene3D" id="3.20.20.80">
    <property type="entry name" value="Glycosidases"/>
    <property type="match status" value="1"/>
</dbReference>
<dbReference type="Pfam" id="PF01183">
    <property type="entry name" value="Glyco_hydro_25"/>
    <property type="match status" value="1"/>
</dbReference>
<comment type="similarity">
    <text evidence="1">Belongs to the glycosyl hydrolase 25 family.</text>
</comment>
<evidence type="ECO:0000256" key="1">
    <source>
        <dbReference type="ARBA" id="ARBA00010646"/>
    </source>
</evidence>
<dbReference type="RefSeq" id="WP_336472379.1">
    <property type="nucleotide sequence ID" value="NZ_JBAWSX010000005.1"/>
</dbReference>
<dbReference type="PANTHER" id="PTHR34135">
    <property type="entry name" value="LYSOZYME"/>
    <property type="match status" value="1"/>
</dbReference>
<dbReference type="EMBL" id="JBAWSX010000005">
    <property type="protein sequence ID" value="MEI4801725.1"/>
    <property type="molecule type" value="Genomic_DNA"/>
</dbReference>
<sequence length="348" mass="39310">MTKRIIDISYHNENPDWDVLAPQLDLAICRVQYGSSKKDIKYNEYVEALESYGIPHAAYAYGCYVSVNDAIVEAKDFLARVNPNAKFLVLDCEKDTLAACGGANLAAASQAFIDTLKVAGWKVGFYVSHELYPLYNLQSVKADFLWIPRYSTNPPKYACDIWQYADGETGGWLDGIGKVDLNYLNGDKPLSWFISKKNNLPEENVVLPPDWQDNNLGGITVTADVANVRENPSTDGVIKRQVLKGSNHVYLAWHHDGSHFWYKIAEGNWIRDDVAKINKDGKSQGVVWVNGVDINLRKGASTGDVVINKITKRSAYEVHYRYVDWIYVAGEGVEGWMYFDESYVNWLR</sequence>
<dbReference type="PROSITE" id="PS51904">
    <property type="entry name" value="GLYCOSYL_HYDROL_F25_2"/>
    <property type="match status" value="1"/>
</dbReference>
<reference evidence="2 3" key="1">
    <citation type="submission" date="2024-01" db="EMBL/GenBank/DDBJ databases">
        <title>Seven novel Bacillus-like species.</title>
        <authorList>
            <person name="Liu G."/>
        </authorList>
    </citation>
    <scope>NUCLEOTIDE SEQUENCE [LARGE SCALE GENOMIC DNA]</scope>
    <source>
        <strain evidence="2 3">FJAT-51639</strain>
    </source>
</reference>
<comment type="caution">
    <text evidence="2">The sequence shown here is derived from an EMBL/GenBank/DDBJ whole genome shotgun (WGS) entry which is preliminary data.</text>
</comment>